<dbReference type="InterPro" id="IPR040086">
    <property type="entry name" value="MJ0683-like"/>
</dbReference>
<proteinExistence type="predicted"/>
<keyword evidence="7" id="KW-1185">Reference proteome</keyword>
<accession>A0A1H0F342</accession>
<evidence type="ECO:0000256" key="1">
    <source>
        <dbReference type="ARBA" id="ARBA00022723"/>
    </source>
</evidence>
<protein>
    <submittedName>
        <fullName evidence="6">DNA repair photolyase</fullName>
    </submittedName>
</protein>
<organism evidence="6 7">
    <name type="scientific">Methylobacterium phyllostachyos</name>
    <dbReference type="NCBI Taxonomy" id="582672"/>
    <lineage>
        <taxon>Bacteria</taxon>
        <taxon>Pseudomonadati</taxon>
        <taxon>Pseudomonadota</taxon>
        <taxon>Alphaproteobacteria</taxon>
        <taxon>Hyphomicrobiales</taxon>
        <taxon>Methylobacteriaceae</taxon>
        <taxon>Methylobacterium</taxon>
    </lineage>
</organism>
<reference evidence="7" key="1">
    <citation type="submission" date="2016-10" db="EMBL/GenBank/DDBJ databases">
        <authorList>
            <person name="Varghese N."/>
            <person name="Submissions S."/>
        </authorList>
    </citation>
    <scope>NUCLEOTIDE SEQUENCE [LARGE SCALE GENOMIC DNA]</scope>
    <source>
        <strain evidence="7">BL47</strain>
    </source>
</reference>
<name>A0A1H0F342_9HYPH</name>
<dbReference type="SUPFAM" id="SSF102114">
    <property type="entry name" value="Radical SAM enzymes"/>
    <property type="match status" value="1"/>
</dbReference>
<dbReference type="RefSeq" id="WP_091718680.1">
    <property type="nucleotide sequence ID" value="NZ_FNHS01000012.1"/>
</dbReference>
<dbReference type="Proteomes" id="UP000198704">
    <property type="component" value="Unassembled WGS sequence"/>
</dbReference>
<sequence>MAGDAAGSQDGSRPGSARRFAASTTPEAGRRGRGATANPTGRFETARRETFHDPEWADDAPVPLRTQVTPERSARIIARNTSPDIPFDRSINPYRGCEHGCIYCYARPTHAWLGLSPGLDFESRIFTKPDAAQLLLRELAAPGYSPDTIALGTATDPYQPIERTHRITRAVLEVLRDARHPVAITTKSDLVLRDLDILTEMAADDLVLVAISLPTLDPDLARRLDPRAPRPDKRLAAMARLSAAGVPVMVNVSPIIPGLTDHEIEAILARAREHGASRIGHALLRLPGEVADLMADWFAEHYPERKDRAFALLRQARGGRENDPRFGHRFRGEGAYAAMISQRIRIAGTRLGYGFGRMALNREAFRRPGAQLALF</sequence>
<feature type="compositionally biased region" description="Basic and acidic residues" evidence="4">
    <location>
        <begin position="44"/>
        <end position="55"/>
    </location>
</feature>
<keyword evidence="6" id="KW-0456">Lyase</keyword>
<dbReference type="InterPro" id="IPR006638">
    <property type="entry name" value="Elp3/MiaA/NifB-like_rSAM"/>
</dbReference>
<evidence type="ECO:0000313" key="7">
    <source>
        <dbReference type="Proteomes" id="UP000198704"/>
    </source>
</evidence>
<dbReference type="SMART" id="SM00729">
    <property type="entry name" value="Elp3"/>
    <property type="match status" value="1"/>
</dbReference>
<dbReference type="NCBIfam" id="NF033668">
    <property type="entry name" value="rSAM_PA0069"/>
    <property type="match status" value="1"/>
</dbReference>
<dbReference type="PANTHER" id="PTHR43432:SF3">
    <property type="entry name" value="SLR0285 PROTEIN"/>
    <property type="match status" value="1"/>
</dbReference>
<evidence type="ECO:0000259" key="5">
    <source>
        <dbReference type="PROSITE" id="PS51918"/>
    </source>
</evidence>
<dbReference type="GO" id="GO:0051536">
    <property type="term" value="F:iron-sulfur cluster binding"/>
    <property type="evidence" value="ECO:0007669"/>
    <property type="project" value="UniProtKB-KW"/>
</dbReference>
<dbReference type="InterPro" id="IPR007197">
    <property type="entry name" value="rSAM"/>
</dbReference>
<dbReference type="Gene3D" id="3.80.30.30">
    <property type="match status" value="1"/>
</dbReference>
<dbReference type="CDD" id="cd01335">
    <property type="entry name" value="Radical_SAM"/>
    <property type="match status" value="1"/>
</dbReference>
<dbReference type="AlphaFoldDB" id="A0A1H0F342"/>
<dbReference type="SFLD" id="SFLDS00029">
    <property type="entry name" value="Radical_SAM"/>
    <property type="match status" value="1"/>
</dbReference>
<evidence type="ECO:0000256" key="4">
    <source>
        <dbReference type="SAM" id="MobiDB-lite"/>
    </source>
</evidence>
<feature type="domain" description="Radical SAM core" evidence="5">
    <location>
        <begin position="83"/>
        <end position="320"/>
    </location>
</feature>
<evidence type="ECO:0000313" key="6">
    <source>
        <dbReference type="EMBL" id="SDN89025.1"/>
    </source>
</evidence>
<dbReference type="PANTHER" id="PTHR43432">
    <property type="entry name" value="SLR0285 PROTEIN"/>
    <property type="match status" value="1"/>
</dbReference>
<feature type="region of interest" description="Disordered" evidence="4">
    <location>
        <begin position="1"/>
        <end position="67"/>
    </location>
</feature>
<keyword evidence="2" id="KW-0408">Iron</keyword>
<dbReference type="EMBL" id="FNHS01000012">
    <property type="protein sequence ID" value="SDN89025.1"/>
    <property type="molecule type" value="Genomic_DNA"/>
</dbReference>
<dbReference type="OrthoDB" id="9785699at2"/>
<evidence type="ECO:0000256" key="3">
    <source>
        <dbReference type="ARBA" id="ARBA00023014"/>
    </source>
</evidence>
<keyword evidence="1" id="KW-0479">Metal-binding</keyword>
<dbReference type="PROSITE" id="PS51918">
    <property type="entry name" value="RADICAL_SAM"/>
    <property type="match status" value="1"/>
</dbReference>
<dbReference type="STRING" id="582672.SAMN05216360_112103"/>
<dbReference type="GO" id="GO:0046872">
    <property type="term" value="F:metal ion binding"/>
    <property type="evidence" value="ECO:0007669"/>
    <property type="project" value="UniProtKB-KW"/>
</dbReference>
<dbReference type="SFLD" id="SFLDG01084">
    <property type="entry name" value="Uncharacterised_Radical_SAM_Su"/>
    <property type="match status" value="1"/>
</dbReference>
<dbReference type="InterPro" id="IPR058240">
    <property type="entry name" value="rSAM_sf"/>
</dbReference>
<dbReference type="GO" id="GO:0016829">
    <property type="term" value="F:lyase activity"/>
    <property type="evidence" value="ECO:0007669"/>
    <property type="project" value="UniProtKB-KW"/>
</dbReference>
<evidence type="ECO:0000256" key="2">
    <source>
        <dbReference type="ARBA" id="ARBA00023004"/>
    </source>
</evidence>
<dbReference type="Pfam" id="PF04055">
    <property type="entry name" value="Radical_SAM"/>
    <property type="match status" value="1"/>
</dbReference>
<keyword evidence="3" id="KW-0411">Iron-sulfur</keyword>
<gene>
    <name evidence="6" type="ORF">SAMN05216360_112103</name>
</gene>